<evidence type="ECO:0000259" key="1">
    <source>
        <dbReference type="PROSITE" id="PS50075"/>
    </source>
</evidence>
<dbReference type="InterPro" id="IPR009081">
    <property type="entry name" value="PP-bd_ACP"/>
</dbReference>
<reference evidence="2" key="1">
    <citation type="journal article" date="2023" name="Comput. Struct. Biotechnol. J.">
        <title>Discovery of a novel marine Bacteroidetes with a rich repertoire of carbohydrate-active enzymes.</title>
        <authorList>
            <person name="Chen B."/>
            <person name="Liu G."/>
            <person name="Chen Q."/>
            <person name="Wang H."/>
            <person name="Liu L."/>
            <person name="Tang K."/>
        </authorList>
    </citation>
    <scope>NUCLEOTIDE SEQUENCE</scope>
    <source>
        <strain evidence="2">TK19036</strain>
    </source>
</reference>
<dbReference type="SUPFAM" id="SSF47336">
    <property type="entry name" value="ACP-like"/>
    <property type="match status" value="1"/>
</dbReference>
<proteinExistence type="predicted"/>
<dbReference type="Gene3D" id="1.10.1200.10">
    <property type="entry name" value="ACP-like"/>
    <property type="match status" value="1"/>
</dbReference>
<sequence length="78" mass="8887">MNNLTQVISEVLNEPVSNLRLETKLKDIGSWDSLNHMVLITQLEEEFNIEFSGDEIAEMESIEDIANIFESKGVNFDV</sequence>
<accession>A0AA49JGR6</accession>
<dbReference type="InterPro" id="IPR036736">
    <property type="entry name" value="ACP-like_sf"/>
</dbReference>
<dbReference type="AlphaFoldDB" id="A0AA49JGR6"/>
<feature type="domain" description="Carrier" evidence="1">
    <location>
        <begin position="1"/>
        <end position="73"/>
    </location>
</feature>
<reference evidence="2" key="2">
    <citation type="journal article" date="2024" name="Antonie Van Leeuwenhoek">
        <title>Roseihalotalea indica gen. nov., sp. nov., a halophilic Bacteroidetes from mesopelagic Southwest Indian Ocean with higher carbohydrate metabolic potential.</title>
        <authorList>
            <person name="Chen B."/>
            <person name="Zhang M."/>
            <person name="Lin D."/>
            <person name="Ye J."/>
            <person name="Tang K."/>
        </authorList>
    </citation>
    <scope>NUCLEOTIDE SEQUENCE</scope>
    <source>
        <strain evidence="2">TK19036</strain>
    </source>
</reference>
<evidence type="ECO:0000313" key="2">
    <source>
        <dbReference type="EMBL" id="WKN36985.1"/>
    </source>
</evidence>
<gene>
    <name evidence="2" type="ORF">K4G66_31960</name>
</gene>
<protein>
    <submittedName>
        <fullName evidence="2">Acyl carrier protein</fullName>
    </submittedName>
</protein>
<name>A0AA49JGR6_9BACT</name>
<organism evidence="2">
    <name type="scientific">Roseihalotalea indica</name>
    <dbReference type="NCBI Taxonomy" id="2867963"/>
    <lineage>
        <taxon>Bacteria</taxon>
        <taxon>Pseudomonadati</taxon>
        <taxon>Bacteroidota</taxon>
        <taxon>Cytophagia</taxon>
        <taxon>Cytophagales</taxon>
        <taxon>Catalimonadaceae</taxon>
        <taxon>Roseihalotalea</taxon>
    </lineage>
</organism>
<dbReference type="Pfam" id="PF00550">
    <property type="entry name" value="PP-binding"/>
    <property type="match status" value="1"/>
</dbReference>
<dbReference type="PROSITE" id="PS50075">
    <property type="entry name" value="CARRIER"/>
    <property type="match status" value="1"/>
</dbReference>
<dbReference type="EMBL" id="CP120682">
    <property type="protein sequence ID" value="WKN36985.1"/>
    <property type="molecule type" value="Genomic_DNA"/>
</dbReference>